<dbReference type="Pfam" id="PF03625">
    <property type="entry name" value="DUF302"/>
    <property type="match status" value="1"/>
</dbReference>
<name>A0A6S6S1Z7_9GAMM</name>
<reference evidence="3" key="1">
    <citation type="submission" date="2020-01" db="EMBL/GenBank/DDBJ databases">
        <authorList>
            <person name="Meier V. D."/>
            <person name="Meier V D."/>
        </authorList>
    </citation>
    <scope>NUCLEOTIDE SEQUENCE</scope>
    <source>
        <strain evidence="3">HLG_WM_MAG_08</strain>
    </source>
</reference>
<dbReference type="PANTHER" id="PTHR38342:SF2">
    <property type="entry name" value="INNER MEMBRANE OR EXPORTED"/>
    <property type="match status" value="1"/>
</dbReference>
<sequence>MKKYILSSLLLVALAAPAHATDAPEKPVEALISTQSALSVEETANKLEAMMKEKGLTVFARINHAENAAGVDLDLRPTELIIFGNPKVGTPLMQCSQAIAIDLPQKMLVWQDEEGKAWLSYNNPDALQERHNVEGCDETFAKVKTVLGGLSAAVAVE</sequence>
<dbReference type="SUPFAM" id="SSF103247">
    <property type="entry name" value="TT1751-like"/>
    <property type="match status" value="1"/>
</dbReference>
<evidence type="ECO:0000313" key="3">
    <source>
        <dbReference type="EMBL" id="CAA6803560.1"/>
    </source>
</evidence>
<accession>A0A6S6S1Z7</accession>
<dbReference type="PANTHER" id="PTHR38342">
    <property type="entry name" value="SLR5037 PROTEIN"/>
    <property type="match status" value="1"/>
</dbReference>
<dbReference type="EMBL" id="CACVAV010000062">
    <property type="protein sequence ID" value="CAA6803560.1"/>
    <property type="molecule type" value="Genomic_DNA"/>
</dbReference>
<organism evidence="3">
    <name type="scientific">uncultured Thiotrichaceae bacterium</name>
    <dbReference type="NCBI Taxonomy" id="298394"/>
    <lineage>
        <taxon>Bacteria</taxon>
        <taxon>Pseudomonadati</taxon>
        <taxon>Pseudomonadota</taxon>
        <taxon>Gammaproteobacteria</taxon>
        <taxon>Thiotrichales</taxon>
        <taxon>Thiotrichaceae</taxon>
        <taxon>environmental samples</taxon>
    </lineage>
</organism>
<feature type="domain" description="DUF302" evidence="2">
    <location>
        <begin position="62"/>
        <end position="124"/>
    </location>
</feature>
<dbReference type="AlphaFoldDB" id="A0A6S6S1Z7"/>
<evidence type="ECO:0000256" key="1">
    <source>
        <dbReference type="SAM" id="SignalP"/>
    </source>
</evidence>
<feature type="chain" id="PRO_5028056127" evidence="1">
    <location>
        <begin position="21"/>
        <end position="157"/>
    </location>
</feature>
<dbReference type="InterPro" id="IPR005180">
    <property type="entry name" value="DUF302"/>
</dbReference>
<dbReference type="CDD" id="cd14797">
    <property type="entry name" value="DUF302"/>
    <property type="match status" value="1"/>
</dbReference>
<gene>
    <name evidence="3" type="ORF">HELGO_WM30163</name>
</gene>
<feature type="signal peptide" evidence="1">
    <location>
        <begin position="1"/>
        <end position="20"/>
    </location>
</feature>
<proteinExistence type="predicted"/>
<dbReference type="Gene3D" id="3.30.310.70">
    <property type="entry name" value="TT1751-like domain"/>
    <property type="match status" value="1"/>
</dbReference>
<dbReference type="InterPro" id="IPR035923">
    <property type="entry name" value="TT1751-like_sf"/>
</dbReference>
<keyword evidence="1" id="KW-0732">Signal</keyword>
<protein>
    <submittedName>
        <fullName evidence="3">Putative inner membrane or exported protein</fullName>
    </submittedName>
</protein>
<evidence type="ECO:0000259" key="2">
    <source>
        <dbReference type="Pfam" id="PF03625"/>
    </source>
</evidence>